<dbReference type="EMBL" id="CP027850">
    <property type="protein sequence ID" value="AVQ02436.1"/>
    <property type="molecule type" value="Genomic_DNA"/>
</dbReference>
<dbReference type="Pfam" id="PF01636">
    <property type="entry name" value="APH"/>
    <property type="match status" value="1"/>
</dbReference>
<dbReference type="Gene3D" id="3.90.1200.10">
    <property type="match status" value="1"/>
</dbReference>
<reference evidence="2 3" key="1">
    <citation type="journal article" date="2015" name="Biotechnol. Bioeng.">
        <title>Genome sequence and phenotypic characterization of Caulobacter segnis.</title>
        <authorList>
            <person name="Patel S."/>
            <person name="Fletcher B."/>
            <person name="Scott D.C."/>
            <person name="Ely B."/>
        </authorList>
    </citation>
    <scope>NUCLEOTIDE SEQUENCE [LARGE SCALE GENOMIC DNA]</scope>
    <source>
        <strain evidence="2 3">TK0059</strain>
    </source>
</reference>
<evidence type="ECO:0000259" key="1">
    <source>
        <dbReference type="Pfam" id="PF01636"/>
    </source>
</evidence>
<proteinExistence type="predicted"/>
<evidence type="ECO:0000313" key="3">
    <source>
        <dbReference type="Proteomes" id="UP000240527"/>
    </source>
</evidence>
<evidence type="ECO:0000313" key="2">
    <source>
        <dbReference type="EMBL" id="AVQ02436.1"/>
    </source>
</evidence>
<name>A0ABN5IVB5_9CAUL</name>
<accession>A0ABN5IVB5</accession>
<dbReference type="RefSeq" id="WP_013079383.1">
    <property type="nucleotide sequence ID" value="NZ_CP027850.1"/>
</dbReference>
<feature type="domain" description="Aminoglycoside phosphotransferase" evidence="1">
    <location>
        <begin position="27"/>
        <end position="235"/>
    </location>
</feature>
<keyword evidence="3" id="KW-1185">Reference proteome</keyword>
<protein>
    <submittedName>
        <fullName evidence="2">Aminoglycoside phosphotransferase</fullName>
    </submittedName>
</protein>
<organism evidence="2 3">
    <name type="scientific">Caulobacter segnis</name>
    <dbReference type="NCBI Taxonomy" id="88688"/>
    <lineage>
        <taxon>Bacteria</taxon>
        <taxon>Pseudomonadati</taxon>
        <taxon>Pseudomonadota</taxon>
        <taxon>Alphaproteobacteria</taxon>
        <taxon>Caulobacterales</taxon>
        <taxon>Caulobacteraceae</taxon>
        <taxon>Caulobacter</taxon>
    </lineage>
</organism>
<dbReference type="Gene3D" id="3.30.200.20">
    <property type="entry name" value="Phosphorylase Kinase, domain 1"/>
    <property type="match status" value="1"/>
</dbReference>
<sequence>MSASPLQIPGVRKALRGAFATEALDGWTPLSGGLSGARLWRIRVGGIAYLLRVETGRDALRDPRRAYRCQALAAQACLAPRVRYADPDDGVMITDFVENRSLALDYNGTRADLVVELAQAVRALHALEAFPSLTDYLDALDGLVGRAVRGGAVAFEALAGPLEAWDRLRAVCANLAPQPVASHNDLNPRNLLYDGRRVWLIDWEAAFRADRYVDLAALANVFAPDPEREALLLATYFRREARADELARLYLFRQVSHVFHAAAFLAGVSGAARAERLDGPELDELHQGLALGEPLLETPRGRLDYALARLRTATAHIESRAFDQAARTAR</sequence>
<dbReference type="InterPro" id="IPR002575">
    <property type="entry name" value="Aminoglycoside_PTrfase"/>
</dbReference>
<dbReference type="InterPro" id="IPR011009">
    <property type="entry name" value="Kinase-like_dom_sf"/>
</dbReference>
<dbReference type="SUPFAM" id="SSF56112">
    <property type="entry name" value="Protein kinase-like (PK-like)"/>
    <property type="match status" value="1"/>
</dbReference>
<gene>
    <name evidence="2" type="ORF">B7G68_11650</name>
</gene>
<dbReference type="Proteomes" id="UP000240527">
    <property type="component" value="Chromosome"/>
</dbReference>